<accession>A0ACD5ZK50</accession>
<reference evidence="1" key="1">
    <citation type="submission" date="2021-05" db="EMBL/GenBank/DDBJ databases">
        <authorList>
            <person name="Scholz U."/>
            <person name="Mascher M."/>
            <person name="Fiebig A."/>
        </authorList>
    </citation>
    <scope>NUCLEOTIDE SEQUENCE [LARGE SCALE GENOMIC DNA]</scope>
</reference>
<evidence type="ECO:0000313" key="2">
    <source>
        <dbReference type="Proteomes" id="UP001732700"/>
    </source>
</evidence>
<keyword evidence="2" id="KW-1185">Reference proteome</keyword>
<organism evidence="1 2">
    <name type="scientific">Avena sativa</name>
    <name type="common">Oat</name>
    <dbReference type="NCBI Taxonomy" id="4498"/>
    <lineage>
        <taxon>Eukaryota</taxon>
        <taxon>Viridiplantae</taxon>
        <taxon>Streptophyta</taxon>
        <taxon>Embryophyta</taxon>
        <taxon>Tracheophyta</taxon>
        <taxon>Spermatophyta</taxon>
        <taxon>Magnoliopsida</taxon>
        <taxon>Liliopsida</taxon>
        <taxon>Poales</taxon>
        <taxon>Poaceae</taxon>
        <taxon>BOP clade</taxon>
        <taxon>Pooideae</taxon>
        <taxon>Poodae</taxon>
        <taxon>Poeae</taxon>
        <taxon>Poeae Chloroplast Group 1 (Aveneae type)</taxon>
        <taxon>Aveninae</taxon>
        <taxon>Avena</taxon>
    </lineage>
</organism>
<dbReference type="Proteomes" id="UP001732700">
    <property type="component" value="Chromosome 7A"/>
</dbReference>
<name>A0ACD5ZK50_AVESA</name>
<reference evidence="1" key="2">
    <citation type="submission" date="2025-09" db="UniProtKB">
        <authorList>
            <consortium name="EnsemblPlants"/>
        </authorList>
    </citation>
    <scope>IDENTIFICATION</scope>
</reference>
<proteinExistence type="predicted"/>
<evidence type="ECO:0000313" key="1">
    <source>
        <dbReference type="EnsemblPlants" id="AVESA.00010b.r2.7AG1205030.1.CDS"/>
    </source>
</evidence>
<dbReference type="EnsemblPlants" id="AVESA.00010b.r2.7AG1205030.1">
    <property type="protein sequence ID" value="AVESA.00010b.r2.7AG1205030.1.CDS"/>
    <property type="gene ID" value="AVESA.00010b.r2.7AG1205030"/>
</dbReference>
<sequence>MSPASAAVTWRCLSPMASRTGTAAAISLRLRTHGLPRRACSGTVRACRPAAASSLPSDIREIRQAQRSDGPATVLAIGKETPANCIPQDEFVDWYFRVTNCDHLAKLKAKMKRICHNTGIENRYFHHNEEMLRDHPEFLDGRQPSIDARQEILASAVPELAAAAAAKAIAEWGRPAADITHLVVSTYSGAHVPGIDLRVASLLGLRPTVQRTMLYLTACSAGSAALRLAKDMAENTRGARVLVVCADLSLIFFRGPADASLGTVVSHALFGDGAGAAVVGADPDVTTERPIFEMVSSSQATVPGTEHFVTGYIGKGGLHFSLSSELPMLVADNIEQCLVDVFRPLGHVSCGWNWNSLFMAMHPGGRAILDGVEAALELGPEKLAASRWVLRDYGNMSGASVIFVLDEIRRQGHGEEWGVLIGFGPGMTVETMVLRACNR</sequence>
<protein>
    <submittedName>
        <fullName evidence="1">Uncharacterized protein</fullName>
    </submittedName>
</protein>